<evidence type="ECO:0000313" key="4">
    <source>
        <dbReference type="Proteomes" id="UP000708208"/>
    </source>
</evidence>
<dbReference type="OrthoDB" id="8294231at2759"/>
<feature type="transmembrane region" description="Helical" evidence="1">
    <location>
        <begin position="112"/>
        <end position="131"/>
    </location>
</feature>
<gene>
    <name evidence="3" type="ORF">AFUS01_LOCUS46561</name>
</gene>
<feature type="transmembrane region" description="Helical" evidence="1">
    <location>
        <begin position="83"/>
        <end position="105"/>
    </location>
</feature>
<reference evidence="3" key="1">
    <citation type="submission" date="2021-06" db="EMBL/GenBank/DDBJ databases">
        <authorList>
            <person name="Hodson N. C."/>
            <person name="Mongue J. A."/>
            <person name="Jaron S. K."/>
        </authorList>
    </citation>
    <scope>NUCLEOTIDE SEQUENCE</scope>
</reference>
<accession>A0A8J2LTD5</accession>
<name>A0A8J2LTD5_9HEXA</name>
<keyword evidence="1" id="KW-0472">Membrane</keyword>
<organism evidence="3 4">
    <name type="scientific">Allacma fusca</name>
    <dbReference type="NCBI Taxonomy" id="39272"/>
    <lineage>
        <taxon>Eukaryota</taxon>
        <taxon>Metazoa</taxon>
        <taxon>Ecdysozoa</taxon>
        <taxon>Arthropoda</taxon>
        <taxon>Hexapoda</taxon>
        <taxon>Collembola</taxon>
        <taxon>Symphypleona</taxon>
        <taxon>Sminthuridae</taxon>
        <taxon>Allacma</taxon>
    </lineage>
</organism>
<dbReference type="Proteomes" id="UP000708208">
    <property type="component" value="Unassembled WGS sequence"/>
</dbReference>
<comment type="caution">
    <text evidence="3">The sequence shown here is derived from an EMBL/GenBank/DDBJ whole genome shotgun (WGS) entry which is preliminary data.</text>
</comment>
<evidence type="ECO:0000256" key="2">
    <source>
        <dbReference type="SAM" id="SignalP"/>
    </source>
</evidence>
<keyword evidence="1" id="KW-0812">Transmembrane</keyword>
<keyword evidence="2" id="KW-0732">Signal</keyword>
<evidence type="ECO:0000313" key="3">
    <source>
        <dbReference type="EMBL" id="CAG7837446.1"/>
    </source>
</evidence>
<protein>
    <submittedName>
        <fullName evidence="3">Uncharacterized protein</fullName>
    </submittedName>
</protein>
<feature type="signal peptide" evidence="2">
    <location>
        <begin position="1"/>
        <end position="19"/>
    </location>
</feature>
<keyword evidence="4" id="KW-1185">Reference proteome</keyword>
<dbReference type="EMBL" id="CAJVCH010571412">
    <property type="protein sequence ID" value="CAG7837446.1"/>
    <property type="molecule type" value="Genomic_DNA"/>
</dbReference>
<evidence type="ECO:0000256" key="1">
    <source>
        <dbReference type="SAM" id="Phobius"/>
    </source>
</evidence>
<dbReference type="AlphaFoldDB" id="A0A8J2LTD5"/>
<feature type="chain" id="PRO_5035179559" evidence="2">
    <location>
        <begin position="20"/>
        <end position="364"/>
    </location>
</feature>
<keyword evidence="1" id="KW-1133">Transmembrane helix</keyword>
<proteinExistence type="predicted"/>
<sequence>MKAVFLLFISGVLCSSVQSYEVDPPYGVSHSSYPATPVAHGHGHGWGSGHGAGSYYHYHVPLVGQQSHYPPQPQQSNDHHLHYLLPLLLIAALPLLLLPLLPLLLLPLGLSLLALLLPLLMMGGMMMMMMMDGGMMMMMMRNAGVPTRHGYNNAEARSFGNLIYHDFSALLTRYARSLDLDHCPERFACQAGSFLMPSENNGTFEAVTARTLLDFVEQSVPKGKTRQLLRHYKQAFWTGSKTGNCSEFKCSPAFRIPAETPVVQSPLEKNGNASYGSYYNMPSGQKTHGLSNYWDYYSSNGSNYNDNYRNYVNSVNYYATEPSTIVADLEHGKVRKTLRKKPTVFVSSSNSVKYSVEETTKKLS</sequence>